<organism evidence="1 2">
    <name type="scientific">Channa argus</name>
    <name type="common">Northern snakehead</name>
    <name type="synonym">Ophicephalus argus</name>
    <dbReference type="NCBI Taxonomy" id="215402"/>
    <lineage>
        <taxon>Eukaryota</taxon>
        <taxon>Metazoa</taxon>
        <taxon>Chordata</taxon>
        <taxon>Craniata</taxon>
        <taxon>Vertebrata</taxon>
        <taxon>Euteleostomi</taxon>
        <taxon>Actinopterygii</taxon>
        <taxon>Neopterygii</taxon>
        <taxon>Teleostei</taxon>
        <taxon>Neoteleostei</taxon>
        <taxon>Acanthomorphata</taxon>
        <taxon>Anabantaria</taxon>
        <taxon>Anabantiformes</taxon>
        <taxon>Channoidei</taxon>
        <taxon>Channidae</taxon>
        <taxon>Channa</taxon>
    </lineage>
</organism>
<accession>A0A6G1PIZ1</accession>
<dbReference type="Proteomes" id="UP000503349">
    <property type="component" value="Chromosome 5"/>
</dbReference>
<evidence type="ECO:0000313" key="2">
    <source>
        <dbReference type="Proteomes" id="UP000503349"/>
    </source>
</evidence>
<reference evidence="2" key="2">
    <citation type="submission" date="2019-02" db="EMBL/GenBank/DDBJ databases">
        <title>Opniocepnalus argus Var Kimnra genome.</title>
        <authorList>
            <person name="Zhou C."/>
            <person name="Xiao S."/>
        </authorList>
    </citation>
    <scope>NUCLEOTIDE SEQUENCE [LARGE SCALE GENOMIC DNA]</scope>
</reference>
<gene>
    <name evidence="1" type="ORF">EXN66_Car005776</name>
</gene>
<dbReference type="AlphaFoldDB" id="A0A6G1PIZ1"/>
<keyword evidence="2" id="KW-1185">Reference proteome</keyword>
<sequence length="221" mass="24623">MAQGLEPTYRIISVLDRGEYWKETIVQYRALVSKSVNMTGRKQSCPPHTVTSCCSKVPHPGLDEADDYPFHPAPGLLKFIEVTRKTVSNCDSCAAAGATRLVPPFLPLVKVKLDYLKCVPPILYITNICIMSVPQQLETPQDYVIKRSFSSLGDCMMSSTGALQKQVDHDFKLHSALIATSVVVKLQNAYKAVHAQTVCCMYIEYDMQQDSFTYSTNNTSE</sequence>
<dbReference type="EMBL" id="CM015716">
    <property type="protein sequence ID" value="KAF3690104.1"/>
    <property type="molecule type" value="Genomic_DNA"/>
</dbReference>
<name>A0A6G1PIZ1_CHAAH</name>
<reference evidence="1 2" key="1">
    <citation type="submission" date="2019-02" db="EMBL/GenBank/DDBJ databases">
        <title>Opniocepnalus argus genome.</title>
        <authorList>
            <person name="Zhou C."/>
            <person name="Xiao S."/>
        </authorList>
    </citation>
    <scope>NUCLEOTIDE SEQUENCE [LARGE SCALE GENOMIC DNA]</scope>
    <source>
        <strain evidence="1">OARG1902GOOAL</strain>
        <tissue evidence="1">Muscle</tissue>
    </source>
</reference>
<proteinExistence type="predicted"/>
<protein>
    <submittedName>
        <fullName evidence="1">Uncharacterized protein</fullName>
    </submittedName>
</protein>
<evidence type="ECO:0000313" key="1">
    <source>
        <dbReference type="EMBL" id="KAF3690104.1"/>
    </source>
</evidence>